<dbReference type="GO" id="GO:0005829">
    <property type="term" value="C:cytosol"/>
    <property type="evidence" value="ECO:0007669"/>
    <property type="project" value="TreeGrafter"/>
</dbReference>
<feature type="domain" description="Metalloprotease TldD/E C-terminal" evidence="6">
    <location>
        <begin position="230"/>
        <end position="473"/>
    </location>
</feature>
<evidence type="ECO:0000256" key="1">
    <source>
        <dbReference type="ARBA" id="ARBA00005836"/>
    </source>
</evidence>
<gene>
    <name evidence="7" type="ORF">ETSY1_18385</name>
</gene>
<keyword evidence="4" id="KW-0482">Metalloprotease</keyword>
<reference evidence="7 8" key="1">
    <citation type="journal article" date="2014" name="Nature">
        <title>An environmental bacterial taxon with a large and distinct metabolic repertoire.</title>
        <authorList>
            <person name="Wilson M.C."/>
            <person name="Mori T."/>
            <person name="Ruckert C."/>
            <person name="Uria A.R."/>
            <person name="Helf M.J."/>
            <person name="Takada K."/>
            <person name="Gernert C."/>
            <person name="Steffens U.A."/>
            <person name="Heycke N."/>
            <person name="Schmitt S."/>
            <person name="Rinke C."/>
            <person name="Helfrich E.J."/>
            <person name="Brachmann A.O."/>
            <person name="Gurgui C."/>
            <person name="Wakimoto T."/>
            <person name="Kracht M."/>
            <person name="Crusemann M."/>
            <person name="Hentschel U."/>
            <person name="Abe I."/>
            <person name="Matsunaga S."/>
            <person name="Kalinowski J."/>
            <person name="Takeyama H."/>
            <person name="Piel J."/>
        </authorList>
    </citation>
    <scope>NUCLEOTIDE SEQUENCE [LARGE SCALE GENOMIC DNA]</scope>
    <source>
        <strain evidence="8">TSY1</strain>
    </source>
</reference>
<dbReference type="PANTHER" id="PTHR30624:SF10">
    <property type="entry name" value="CONSERVED PROTEIN"/>
    <property type="match status" value="1"/>
</dbReference>
<accession>W4LKS7</accession>
<evidence type="ECO:0000313" key="8">
    <source>
        <dbReference type="Proteomes" id="UP000019141"/>
    </source>
</evidence>
<dbReference type="HOGENOM" id="CLU_026425_1_2_7"/>
<evidence type="ECO:0000259" key="5">
    <source>
        <dbReference type="Pfam" id="PF01523"/>
    </source>
</evidence>
<feature type="domain" description="Metalloprotease TldD/E N-terminal" evidence="5">
    <location>
        <begin position="19"/>
        <end position="83"/>
    </location>
</feature>
<evidence type="ECO:0000259" key="6">
    <source>
        <dbReference type="Pfam" id="PF19289"/>
    </source>
</evidence>
<proteinExistence type="inferred from homology"/>
<dbReference type="Pfam" id="PF01523">
    <property type="entry name" value="PmbA_TldD_1st"/>
    <property type="match status" value="1"/>
</dbReference>
<evidence type="ECO:0000256" key="3">
    <source>
        <dbReference type="ARBA" id="ARBA00022801"/>
    </source>
</evidence>
<dbReference type="Gene3D" id="3.30.2290.10">
    <property type="entry name" value="PmbA/TldD superfamily"/>
    <property type="match status" value="1"/>
</dbReference>
<dbReference type="GO" id="GO:0008237">
    <property type="term" value="F:metallopeptidase activity"/>
    <property type="evidence" value="ECO:0007669"/>
    <property type="project" value="UniProtKB-KW"/>
</dbReference>
<evidence type="ECO:0000256" key="4">
    <source>
        <dbReference type="ARBA" id="ARBA00023049"/>
    </source>
</evidence>
<evidence type="ECO:0000256" key="2">
    <source>
        <dbReference type="ARBA" id="ARBA00022670"/>
    </source>
</evidence>
<organism evidence="7 8">
    <name type="scientific">Entotheonella factor</name>
    <dbReference type="NCBI Taxonomy" id="1429438"/>
    <lineage>
        <taxon>Bacteria</taxon>
        <taxon>Pseudomonadati</taxon>
        <taxon>Nitrospinota/Tectimicrobiota group</taxon>
        <taxon>Candidatus Tectimicrobiota</taxon>
        <taxon>Candidatus Entotheonellia</taxon>
        <taxon>Candidatus Entotheonellales</taxon>
        <taxon>Candidatus Entotheonellaceae</taxon>
        <taxon>Candidatus Entotheonella</taxon>
    </lineage>
</organism>
<dbReference type="EMBL" id="AZHW01000545">
    <property type="protein sequence ID" value="ETW98519.1"/>
    <property type="molecule type" value="Genomic_DNA"/>
</dbReference>
<name>W4LKS7_ENTF1</name>
<comment type="caution">
    <text evidence="7">The sequence shown here is derived from an EMBL/GenBank/DDBJ whole genome shotgun (WGS) entry which is preliminary data.</text>
</comment>
<sequence>MHDRIAERFRQMVTPGDFCSLRLVRERSETLSVRQDVLQPVRTSEDVGAMLTVLDGGGMGYSATSDLTLGGLQRAAEQAHHWARQSAGHSVIDFSKLPQEPPSGAYQSREDIPWHSVPLSDKIDVLQTECARLNIDDRIVDWSAALSFTEIDSLYLTANGGHVQQRFRYLIPMLSATANAGSETQSRSFGARGYCRQGGLEVLDQLDYREAAPRIATEALQLLTAPNCPSGVMDLVLAPDQMILQIHESIGHPLELDRILGDERNYAGTSFVTPEMFGSYAYGSEQLNITFDPTRPEEIASYAFDDEGTPAQREYLIQNGILKRGLGGMTSQVRSDLPGVANARACSWNRPPIDRMANLNLEPGTASLEDMIASVERGVYMQTNCSWSIDDSRNKFQFGCEYGQLIEDGKLTTVVKKPNYRGISATFWRSLKMAGNRDTLHIMGTPNCGKGEPNQVIRVGHAAPACLFTNVEVFGGE</sequence>
<evidence type="ECO:0000313" key="7">
    <source>
        <dbReference type="EMBL" id="ETW98519.1"/>
    </source>
</evidence>
<dbReference type="InterPro" id="IPR035068">
    <property type="entry name" value="TldD/PmbA_N"/>
</dbReference>
<dbReference type="PANTHER" id="PTHR30624">
    <property type="entry name" value="UNCHARACTERIZED PROTEIN TLDD AND PMBA"/>
    <property type="match status" value="1"/>
</dbReference>
<dbReference type="SUPFAM" id="SSF111283">
    <property type="entry name" value="Putative modulator of DNA gyrase, PmbA/TldD"/>
    <property type="match status" value="1"/>
</dbReference>
<keyword evidence="3" id="KW-0378">Hydrolase</keyword>
<keyword evidence="2" id="KW-0645">Protease</keyword>
<dbReference type="AlphaFoldDB" id="W4LKS7"/>
<dbReference type="InterPro" id="IPR036059">
    <property type="entry name" value="TldD/PmbA_sf"/>
</dbReference>
<keyword evidence="8" id="KW-1185">Reference proteome</keyword>
<protein>
    <submittedName>
        <fullName evidence="7">Peptidase C69</fullName>
    </submittedName>
</protein>
<dbReference type="GO" id="GO:0006508">
    <property type="term" value="P:proteolysis"/>
    <property type="evidence" value="ECO:0007669"/>
    <property type="project" value="UniProtKB-KW"/>
</dbReference>
<dbReference type="InterPro" id="IPR045569">
    <property type="entry name" value="Metalloprtase-TldD/E_C"/>
</dbReference>
<dbReference type="Pfam" id="PF19289">
    <property type="entry name" value="PmbA_TldD_3rd"/>
    <property type="match status" value="1"/>
</dbReference>
<dbReference type="PATRIC" id="fig|1429438.4.peg.3596"/>
<comment type="similarity">
    <text evidence="1">Belongs to the peptidase U62 family.</text>
</comment>
<dbReference type="InterPro" id="IPR002510">
    <property type="entry name" value="Metalloprtase-TldD/E_N"/>
</dbReference>
<dbReference type="Proteomes" id="UP000019141">
    <property type="component" value="Unassembled WGS sequence"/>
</dbReference>
<dbReference type="InterPro" id="IPR051463">
    <property type="entry name" value="Peptidase_U62_metallo"/>
</dbReference>